<evidence type="ECO:0000313" key="2">
    <source>
        <dbReference type="Proteomes" id="UP000326546"/>
    </source>
</evidence>
<name>A0A5J6V4A8_9MICO</name>
<dbReference type="AlphaFoldDB" id="A0A5J6V4A8"/>
<dbReference type="Proteomes" id="UP000326546">
    <property type="component" value="Chromosome"/>
</dbReference>
<dbReference type="RefSeq" id="WP_158060205.1">
    <property type="nucleotide sequence ID" value="NZ_CP044427.1"/>
</dbReference>
<evidence type="ECO:0000313" key="1">
    <source>
        <dbReference type="EMBL" id="QFG67813.1"/>
    </source>
</evidence>
<accession>A0A5J6V4A8</accession>
<protein>
    <submittedName>
        <fullName evidence="1">Uncharacterized protein</fullName>
    </submittedName>
</protein>
<gene>
    <name evidence="1" type="ORF">FY030_02920</name>
</gene>
<dbReference type="OrthoDB" id="9847798at2"/>
<dbReference type="EMBL" id="CP044427">
    <property type="protein sequence ID" value="QFG67813.1"/>
    <property type="molecule type" value="Genomic_DNA"/>
</dbReference>
<dbReference type="KEGG" id="serw:FY030_02920"/>
<sequence length="110" mass="12108">MSDAPDAQVKAATGAANDGYVAGTYFARWNPSQDVRTLVHVILGGPAERPVRDFYDGFIAGAEAEQLRRSERNGNEGPFTVQWLERVEISRGDTEWIVGPQPGPWRPRPG</sequence>
<keyword evidence="2" id="KW-1185">Reference proteome</keyword>
<proteinExistence type="predicted"/>
<reference evidence="1 2" key="1">
    <citation type="submission" date="2019-09" db="EMBL/GenBank/DDBJ databases">
        <title>Serinicoccus pratensis sp. nov., isolated from meadow soil.</title>
        <authorList>
            <person name="Zhang W."/>
        </authorList>
    </citation>
    <scope>NUCLEOTIDE SEQUENCE [LARGE SCALE GENOMIC DNA]</scope>
    <source>
        <strain evidence="1 2">W204</strain>
    </source>
</reference>
<organism evidence="1 2">
    <name type="scientific">Ornithinimicrobium pratense</name>
    <dbReference type="NCBI Taxonomy" id="2593973"/>
    <lineage>
        <taxon>Bacteria</taxon>
        <taxon>Bacillati</taxon>
        <taxon>Actinomycetota</taxon>
        <taxon>Actinomycetes</taxon>
        <taxon>Micrococcales</taxon>
        <taxon>Ornithinimicrobiaceae</taxon>
        <taxon>Ornithinimicrobium</taxon>
    </lineage>
</organism>